<evidence type="ECO:0000313" key="12">
    <source>
        <dbReference type="EnsemblPlants" id="KRH32656"/>
    </source>
</evidence>
<dbReference type="AlphaFoldDB" id="K7LHS9"/>
<proteinExistence type="inferred from homology"/>
<name>K7LHS9_SOYBN</name>
<keyword evidence="5 9" id="KW-0765">Sulfation</keyword>
<dbReference type="PaxDb" id="3847-GLYMA10G07663.1"/>
<dbReference type="OMA" id="MGSEECY"/>
<reference evidence="11 12" key="1">
    <citation type="journal article" date="2010" name="Nature">
        <title>Genome sequence of the palaeopolyploid soybean.</title>
        <authorList>
            <person name="Schmutz J."/>
            <person name="Cannon S.B."/>
            <person name="Schlueter J."/>
            <person name="Ma J."/>
            <person name="Mitros T."/>
            <person name="Nelson W."/>
            <person name="Hyten D.L."/>
            <person name="Song Q."/>
            <person name="Thelen J.J."/>
            <person name="Cheng J."/>
            <person name="Xu D."/>
            <person name="Hellsten U."/>
            <person name="May G.D."/>
            <person name="Yu Y."/>
            <person name="Sakurai T."/>
            <person name="Umezawa T."/>
            <person name="Bhattacharyya M.K."/>
            <person name="Sandhu D."/>
            <person name="Valliyodan B."/>
            <person name="Lindquist E."/>
            <person name="Peto M."/>
            <person name="Grant D."/>
            <person name="Shu S."/>
            <person name="Goodstein D."/>
            <person name="Barry K."/>
            <person name="Futrell-Griggs M."/>
            <person name="Abernathy B."/>
            <person name="Du J."/>
            <person name="Tian Z."/>
            <person name="Zhu L."/>
            <person name="Gill N."/>
            <person name="Joshi T."/>
            <person name="Libault M."/>
            <person name="Sethuraman A."/>
            <person name="Zhang X.-C."/>
            <person name="Shinozaki K."/>
            <person name="Nguyen H.T."/>
            <person name="Wing R.A."/>
            <person name="Cregan P."/>
            <person name="Specht J."/>
            <person name="Grimwood J."/>
            <person name="Rokhsar D."/>
            <person name="Stacey G."/>
            <person name="Shoemaker R.C."/>
            <person name="Jackson S.A."/>
        </authorList>
    </citation>
    <scope>NUCLEOTIDE SEQUENCE [LARGE SCALE GENOMIC DNA]</scope>
    <source>
        <strain evidence="12">cv. Williams 82</strain>
        <tissue evidence="11">Callus</tissue>
    </source>
</reference>
<dbReference type="PANTHER" id="PTHR33285">
    <property type="entry name" value="PHYTOSULFOKINES 3"/>
    <property type="match status" value="1"/>
</dbReference>
<evidence type="ECO:0000256" key="3">
    <source>
        <dbReference type="ARBA" id="ARBA00022473"/>
    </source>
</evidence>
<keyword evidence="10" id="KW-1133">Transmembrane helix</keyword>
<evidence type="ECO:0000256" key="4">
    <source>
        <dbReference type="ARBA" id="ARBA00022525"/>
    </source>
</evidence>
<dbReference type="EnsemblPlants" id="KRH32656">
    <property type="protein sequence ID" value="KRH32656"/>
    <property type="gene ID" value="GLYMA_10G066400"/>
</dbReference>
<dbReference type="InParanoid" id="K7LHS9"/>
<reference evidence="12" key="2">
    <citation type="submission" date="2018-02" db="UniProtKB">
        <authorList>
            <consortium name="EnsemblPlants"/>
        </authorList>
    </citation>
    <scope>IDENTIFICATION</scope>
    <source>
        <strain evidence="12">Williams 82</strain>
    </source>
</reference>
<dbReference type="FunCoup" id="K7LHS9">
    <property type="interactions" value="226"/>
</dbReference>
<dbReference type="Pfam" id="PF06404">
    <property type="entry name" value="PSK"/>
    <property type="match status" value="1"/>
</dbReference>
<comment type="function">
    <text evidence="9">Promotes plant cell differentiation, organogenesis and somatic embryogenesis as well as cell proliferation.</text>
</comment>
<keyword evidence="13" id="KW-1185">Reference proteome</keyword>
<keyword evidence="6 9" id="KW-0732">Signal</keyword>
<keyword evidence="10" id="KW-0472">Membrane</keyword>
<dbReference type="GO" id="GO:0008083">
    <property type="term" value="F:growth factor activity"/>
    <property type="evidence" value="ECO:0007669"/>
    <property type="project" value="UniProtKB-UniRule"/>
</dbReference>
<dbReference type="Proteomes" id="UP000008827">
    <property type="component" value="Chromosome 10"/>
</dbReference>
<keyword evidence="3 9" id="KW-0217">Developmental protein</keyword>
<dbReference type="GO" id="GO:0005576">
    <property type="term" value="C:extracellular region"/>
    <property type="evidence" value="ECO:0007669"/>
    <property type="project" value="UniProtKB-SubCell"/>
</dbReference>
<dbReference type="GO" id="GO:0030154">
    <property type="term" value="P:cell differentiation"/>
    <property type="evidence" value="ECO:0007669"/>
    <property type="project" value="UniProtKB-UniRule"/>
</dbReference>
<keyword evidence="10" id="KW-0812">Transmembrane</keyword>
<evidence type="ECO:0000256" key="6">
    <source>
        <dbReference type="ARBA" id="ARBA00022729"/>
    </source>
</evidence>
<evidence type="ECO:0000256" key="5">
    <source>
        <dbReference type="ARBA" id="ARBA00022641"/>
    </source>
</evidence>
<evidence type="ECO:0000313" key="13">
    <source>
        <dbReference type="Proteomes" id="UP000008827"/>
    </source>
</evidence>
<dbReference type="OrthoDB" id="1914102at2759"/>
<dbReference type="PANTHER" id="PTHR33285:SF33">
    <property type="entry name" value="PHYTOSULFOKINE"/>
    <property type="match status" value="1"/>
</dbReference>
<comment type="PTM">
    <text evidence="9">PSK-alpha is produced by endopeptidase digestion. PSK-beta is produced from PSK-alpha by exopeptidase digestion.</text>
</comment>
<keyword evidence="7 9" id="KW-0221">Differentiation</keyword>
<dbReference type="EMBL" id="CM000843">
    <property type="protein sequence ID" value="KRH32656.1"/>
    <property type="molecule type" value="Genomic_DNA"/>
</dbReference>
<evidence type="ECO:0000256" key="2">
    <source>
        <dbReference type="ARBA" id="ARBA00010781"/>
    </source>
</evidence>
<sequence length="170" mass="19834">MKEKNMIGIKISIKVIIQTKISHHIASEYSASLRQNPLVSLFHLFIPFFKPSLRHAYLFSFALIHLYWSLSHSLNIEPMKQQIGLLFFVLLLSSFLASARLLEPLKGPRQGEKEVEINENAFPQSSHELKDDMEELMGSEECYMKDEECISRRMMVEAHLDYIYTQHHKP</sequence>
<evidence type="ECO:0000256" key="1">
    <source>
        <dbReference type="ARBA" id="ARBA00004613"/>
    </source>
</evidence>
<organism evidence="11">
    <name type="scientific">Glycine max</name>
    <name type="common">Soybean</name>
    <name type="synonym">Glycine hispida</name>
    <dbReference type="NCBI Taxonomy" id="3847"/>
    <lineage>
        <taxon>Eukaryota</taxon>
        <taxon>Viridiplantae</taxon>
        <taxon>Streptophyta</taxon>
        <taxon>Embryophyta</taxon>
        <taxon>Tracheophyta</taxon>
        <taxon>Spermatophyta</taxon>
        <taxon>Magnoliopsida</taxon>
        <taxon>eudicotyledons</taxon>
        <taxon>Gunneridae</taxon>
        <taxon>Pentapetalae</taxon>
        <taxon>rosids</taxon>
        <taxon>fabids</taxon>
        <taxon>Fabales</taxon>
        <taxon>Fabaceae</taxon>
        <taxon>Papilionoideae</taxon>
        <taxon>50 kb inversion clade</taxon>
        <taxon>NPAAA clade</taxon>
        <taxon>indigoferoid/millettioid clade</taxon>
        <taxon>Phaseoleae</taxon>
        <taxon>Glycine</taxon>
        <taxon>Glycine subgen. Soja</taxon>
    </lineage>
</organism>
<comment type="similarity">
    <text evidence="2 9">Belongs to the phytosulfokine family.</text>
</comment>
<evidence type="ECO:0000256" key="7">
    <source>
        <dbReference type="ARBA" id="ARBA00022782"/>
    </source>
</evidence>
<dbReference type="eggNOG" id="ENOG502S9S0">
    <property type="taxonomic scope" value="Eukaryota"/>
</dbReference>
<evidence type="ECO:0000313" key="11">
    <source>
        <dbReference type="EMBL" id="KRH32656.1"/>
    </source>
</evidence>
<feature type="transmembrane region" description="Helical" evidence="10">
    <location>
        <begin position="82"/>
        <end position="102"/>
    </location>
</feature>
<evidence type="ECO:0000256" key="8">
    <source>
        <dbReference type="ARBA" id="ARBA00023030"/>
    </source>
</evidence>
<reference evidence="11" key="3">
    <citation type="submission" date="2018-07" db="EMBL/GenBank/DDBJ databases">
        <title>WGS assembly of Glycine max.</title>
        <authorList>
            <person name="Schmutz J."/>
            <person name="Cannon S."/>
            <person name="Schlueter J."/>
            <person name="Ma J."/>
            <person name="Mitros T."/>
            <person name="Nelson W."/>
            <person name="Hyten D."/>
            <person name="Song Q."/>
            <person name="Thelen J."/>
            <person name="Cheng J."/>
            <person name="Xu D."/>
            <person name="Hellsten U."/>
            <person name="May G."/>
            <person name="Yu Y."/>
            <person name="Sakurai T."/>
            <person name="Umezawa T."/>
            <person name="Bhattacharyya M."/>
            <person name="Sandhu D."/>
            <person name="Valliyodan B."/>
            <person name="Lindquist E."/>
            <person name="Peto M."/>
            <person name="Grant D."/>
            <person name="Shu S."/>
            <person name="Goodstein D."/>
            <person name="Barry K."/>
            <person name="Futrell-Griggs M."/>
            <person name="Abernathy B."/>
            <person name="Du J."/>
            <person name="Tian Z."/>
            <person name="Zhu L."/>
            <person name="Gill N."/>
            <person name="Joshi T."/>
            <person name="Libault M."/>
            <person name="Sethuraman A."/>
            <person name="Zhang X."/>
            <person name="Shinozaki K."/>
            <person name="Nguyen H."/>
            <person name="Wing R."/>
            <person name="Cregan P."/>
            <person name="Specht J."/>
            <person name="Grimwood J."/>
            <person name="Rokhsar D."/>
            <person name="Stacey G."/>
            <person name="Shoemaker R."/>
            <person name="Jackson S."/>
        </authorList>
    </citation>
    <scope>NUCLEOTIDE SEQUENCE</scope>
    <source>
        <tissue evidence="11">Callus</tissue>
    </source>
</reference>
<dbReference type="InterPro" id="IPR009438">
    <property type="entry name" value="Phytosulfokine"/>
</dbReference>
<comment type="PTM">
    <text evidence="9">Sulfation is important for activity and for the binding to a putative membrane receptor.</text>
</comment>
<dbReference type="HOGENOM" id="CLU_1573426_0_0_1"/>
<accession>K7LHS9</accession>
<comment type="subcellular location">
    <subcellularLocation>
        <location evidence="1 9">Secreted</location>
    </subcellularLocation>
</comment>
<protein>
    <recommendedName>
        <fullName evidence="9">Phytosulfokine</fullName>
    </recommendedName>
    <component>
        <recommendedName>
            <fullName evidence="9">Phytosulfokine-alpha</fullName>
            <shortName evidence="9">PSK-alpha</shortName>
            <shortName evidence="9">Phytosulfokine-a</shortName>
        </recommendedName>
    </component>
    <component>
        <recommendedName>
            <fullName evidence="9">Phytosulfokine-beta</fullName>
            <shortName evidence="9">PSK-beta</shortName>
            <shortName evidence="9">Phytosulfokine-b</shortName>
        </recommendedName>
    </component>
</protein>
<dbReference type="ExpressionAtlas" id="K7LHS9">
    <property type="expression patterns" value="baseline and differential"/>
</dbReference>
<gene>
    <name evidence="11" type="ORF">GLYMA_10G066400</name>
</gene>
<evidence type="ECO:0000256" key="10">
    <source>
        <dbReference type="SAM" id="Phobius"/>
    </source>
</evidence>
<keyword evidence="8 9" id="KW-0339">Growth factor</keyword>
<dbReference type="GO" id="GO:0008283">
    <property type="term" value="P:cell population proliferation"/>
    <property type="evidence" value="ECO:0007669"/>
    <property type="project" value="UniProtKB-UniRule"/>
</dbReference>
<evidence type="ECO:0000256" key="9">
    <source>
        <dbReference type="RuleBase" id="RU368031"/>
    </source>
</evidence>
<keyword evidence="4 9" id="KW-0964">Secreted</keyword>
<dbReference type="Gramene" id="KRH32656">
    <property type="protein sequence ID" value="KRH32656"/>
    <property type="gene ID" value="GLYMA_10G066400"/>
</dbReference>